<dbReference type="Gene3D" id="3.60.110.10">
    <property type="entry name" value="Carbon-nitrogen hydrolase"/>
    <property type="match status" value="1"/>
</dbReference>
<dbReference type="Pfam" id="PF00795">
    <property type="entry name" value="CN_hydrolase"/>
    <property type="match status" value="1"/>
</dbReference>
<keyword evidence="5 9" id="KW-0812">Transmembrane</keyword>
<gene>
    <name evidence="11" type="ORF">JIN83_05985</name>
</gene>
<feature type="transmembrane region" description="Helical" evidence="9">
    <location>
        <begin position="249"/>
        <end position="272"/>
    </location>
</feature>
<keyword evidence="12" id="KW-1185">Reference proteome</keyword>
<evidence type="ECO:0000256" key="5">
    <source>
        <dbReference type="ARBA" id="ARBA00022692"/>
    </source>
</evidence>
<evidence type="ECO:0000256" key="7">
    <source>
        <dbReference type="ARBA" id="ARBA00023136"/>
    </source>
</evidence>
<dbReference type="AlphaFoldDB" id="A0AAE2SCQ4"/>
<dbReference type="PANTHER" id="PTHR38686">
    <property type="entry name" value="APOLIPOPROTEIN N-ACYLTRANSFERASE"/>
    <property type="match status" value="1"/>
</dbReference>
<keyword evidence="3" id="KW-1003">Cell membrane</keyword>
<evidence type="ECO:0000256" key="3">
    <source>
        <dbReference type="ARBA" id="ARBA00022475"/>
    </source>
</evidence>
<sequence>MAVLLGSAVWQSTRDVPLGSDPVKITAVQSEVADIDNYIELSKLASGEQPADIILWPEYALPFELRKDVRASRKLFQFAETMGAYVVLGTHSAAPDEGWRNTAMTVDARGFVGEHYKNHTVHFFDDGVPGTESNAVATAHGKVGTAICFDCDYQDVIRRMTADGAEFFAIPSMDAIHWGEQEHYQHAELFRHRAAENGRWLAVAATSGVTQILDPNGKRVKSIPIIEEGALSGEIGRVTELTLYTRIGWLFPWVVMVAGALWMIVLFLQGLVERFTKGSPERLHRGSSPGDSVGPS</sequence>
<keyword evidence="4" id="KW-0808">Transferase</keyword>
<dbReference type="SUPFAM" id="SSF56317">
    <property type="entry name" value="Carbon-nitrogen hydrolase"/>
    <property type="match status" value="1"/>
</dbReference>
<evidence type="ECO:0000313" key="12">
    <source>
        <dbReference type="Proteomes" id="UP000634206"/>
    </source>
</evidence>
<dbReference type="PANTHER" id="PTHR38686:SF1">
    <property type="entry name" value="APOLIPOPROTEIN N-ACYLTRANSFERASE"/>
    <property type="match status" value="1"/>
</dbReference>
<evidence type="ECO:0000256" key="8">
    <source>
        <dbReference type="ARBA" id="ARBA00023315"/>
    </source>
</evidence>
<keyword evidence="6 9" id="KW-1133">Transmembrane helix</keyword>
<reference evidence="11" key="1">
    <citation type="submission" date="2021-01" db="EMBL/GenBank/DDBJ databases">
        <title>Modified the classification status of verrucomicrobia.</title>
        <authorList>
            <person name="Feng X."/>
        </authorList>
    </citation>
    <scope>NUCLEOTIDE SEQUENCE</scope>
    <source>
        <strain evidence="11">5K15</strain>
    </source>
</reference>
<dbReference type="RefSeq" id="WP_309489106.1">
    <property type="nucleotide sequence ID" value="NZ_JAENIG010000003.1"/>
</dbReference>
<evidence type="ECO:0000256" key="2">
    <source>
        <dbReference type="ARBA" id="ARBA00010065"/>
    </source>
</evidence>
<evidence type="ECO:0000256" key="6">
    <source>
        <dbReference type="ARBA" id="ARBA00022989"/>
    </source>
</evidence>
<organism evidence="11 12">
    <name type="scientific">Oceaniferula flava</name>
    <dbReference type="NCBI Taxonomy" id="2800421"/>
    <lineage>
        <taxon>Bacteria</taxon>
        <taxon>Pseudomonadati</taxon>
        <taxon>Verrucomicrobiota</taxon>
        <taxon>Verrucomicrobiia</taxon>
        <taxon>Verrucomicrobiales</taxon>
        <taxon>Verrucomicrobiaceae</taxon>
        <taxon>Oceaniferula</taxon>
    </lineage>
</organism>
<dbReference type="PROSITE" id="PS50263">
    <property type="entry name" value="CN_HYDROLASE"/>
    <property type="match status" value="1"/>
</dbReference>
<dbReference type="GO" id="GO:0016410">
    <property type="term" value="F:N-acyltransferase activity"/>
    <property type="evidence" value="ECO:0007669"/>
    <property type="project" value="InterPro"/>
</dbReference>
<evidence type="ECO:0000256" key="1">
    <source>
        <dbReference type="ARBA" id="ARBA00004651"/>
    </source>
</evidence>
<feature type="domain" description="CN hydrolase" evidence="10">
    <location>
        <begin position="23"/>
        <end position="237"/>
    </location>
</feature>
<evidence type="ECO:0000313" key="11">
    <source>
        <dbReference type="EMBL" id="MBK1854499.1"/>
    </source>
</evidence>
<comment type="subcellular location">
    <subcellularLocation>
        <location evidence="1">Cell membrane</location>
        <topology evidence="1">Multi-pass membrane protein</topology>
    </subcellularLocation>
</comment>
<evidence type="ECO:0000256" key="9">
    <source>
        <dbReference type="SAM" id="Phobius"/>
    </source>
</evidence>
<comment type="caution">
    <text evidence="11">The sequence shown here is derived from an EMBL/GenBank/DDBJ whole genome shotgun (WGS) entry which is preliminary data.</text>
</comment>
<name>A0AAE2SCQ4_9BACT</name>
<proteinExistence type="inferred from homology"/>
<dbReference type="InterPro" id="IPR036526">
    <property type="entry name" value="C-N_Hydrolase_sf"/>
</dbReference>
<protein>
    <recommendedName>
        <fullName evidence="10">CN hydrolase domain-containing protein</fullName>
    </recommendedName>
</protein>
<keyword evidence="8" id="KW-0012">Acyltransferase</keyword>
<accession>A0AAE2SCQ4</accession>
<dbReference type="EMBL" id="JAENIG010000003">
    <property type="protein sequence ID" value="MBK1854499.1"/>
    <property type="molecule type" value="Genomic_DNA"/>
</dbReference>
<comment type="similarity">
    <text evidence="2">Belongs to the CN hydrolase family. Apolipoprotein N-acyltransferase subfamily.</text>
</comment>
<dbReference type="GO" id="GO:0005886">
    <property type="term" value="C:plasma membrane"/>
    <property type="evidence" value="ECO:0007669"/>
    <property type="project" value="UniProtKB-SubCell"/>
</dbReference>
<evidence type="ECO:0000256" key="4">
    <source>
        <dbReference type="ARBA" id="ARBA00022679"/>
    </source>
</evidence>
<evidence type="ECO:0000259" key="10">
    <source>
        <dbReference type="PROSITE" id="PS50263"/>
    </source>
</evidence>
<dbReference type="Proteomes" id="UP000634206">
    <property type="component" value="Unassembled WGS sequence"/>
</dbReference>
<dbReference type="InterPro" id="IPR003010">
    <property type="entry name" value="C-N_Hydrolase"/>
</dbReference>
<dbReference type="InterPro" id="IPR004563">
    <property type="entry name" value="Apolipo_AcylTrfase"/>
</dbReference>
<dbReference type="GO" id="GO:0042158">
    <property type="term" value="P:lipoprotein biosynthetic process"/>
    <property type="evidence" value="ECO:0007669"/>
    <property type="project" value="InterPro"/>
</dbReference>
<keyword evidence="7 9" id="KW-0472">Membrane</keyword>